<reference evidence="1 2" key="1">
    <citation type="submission" date="2020-06" db="EMBL/GenBank/DDBJ databases">
        <title>Photobacterium damselae subsp. damselae comparative genomics.</title>
        <authorList>
            <person name="Osorio C.R."/>
        </authorList>
    </citation>
    <scope>NUCLEOTIDE SEQUENCE [LARGE SCALE GENOMIC DNA]</scope>
    <source>
        <strain evidence="1 2">TW250/03</strain>
    </source>
</reference>
<dbReference type="RefSeq" id="WP_036763574.1">
    <property type="nucleotide sequence ID" value="NZ_AP026780.1"/>
</dbReference>
<evidence type="ECO:0000313" key="1">
    <source>
        <dbReference type="EMBL" id="NVO99730.1"/>
    </source>
</evidence>
<proteinExistence type="predicted"/>
<dbReference type="AlphaFoldDB" id="A0A1X9U273"/>
<name>A0A1X9U273_PHODD</name>
<dbReference type="EMBL" id="JABXOR010000367">
    <property type="protein sequence ID" value="NVO99730.1"/>
    <property type="molecule type" value="Genomic_DNA"/>
</dbReference>
<dbReference type="GeneID" id="93398113"/>
<organism evidence="1 2">
    <name type="scientific">Photobacterium damselae subsp. damselae</name>
    <name type="common">Listonella damsela</name>
    <dbReference type="NCBI Taxonomy" id="85581"/>
    <lineage>
        <taxon>Bacteria</taxon>
        <taxon>Pseudomonadati</taxon>
        <taxon>Pseudomonadota</taxon>
        <taxon>Gammaproteobacteria</taxon>
        <taxon>Vibrionales</taxon>
        <taxon>Vibrionaceae</taxon>
        <taxon>Photobacterium</taxon>
    </lineage>
</organism>
<gene>
    <name evidence="1" type="ORF">HWA77_05840</name>
</gene>
<comment type="caution">
    <text evidence="1">The sequence shown here is derived from an EMBL/GenBank/DDBJ whole genome shotgun (WGS) entry which is preliminary data.</text>
</comment>
<evidence type="ECO:0000313" key="2">
    <source>
        <dbReference type="Proteomes" id="UP000533429"/>
    </source>
</evidence>
<sequence>MKAFNKDLKQEFIAWLNFIAYLPCRSRLIGCLTSHPIDENLIVQSPIFNKTPLIAIHQKEGQPHDVNILAASACDVLICNPNHYAFLCEILAQQNKSKTIILTHENWLPDWCWIFHQHRFLCRQDLVA</sequence>
<protein>
    <submittedName>
        <fullName evidence="1">Uncharacterized protein</fullName>
    </submittedName>
</protein>
<dbReference type="Proteomes" id="UP000533429">
    <property type="component" value="Unassembled WGS sequence"/>
</dbReference>
<accession>A0A1X9U273</accession>
<dbReference type="KEGG" id="pds:CAY62_08350"/>